<dbReference type="AlphaFoldDB" id="A0A090FTZ8"/>
<evidence type="ECO:0000313" key="5">
    <source>
        <dbReference type="Proteomes" id="UP000046122"/>
    </source>
</evidence>
<protein>
    <recommendedName>
        <fullName evidence="7">DUF4242 domain-containing protein</fullName>
    </recommendedName>
</protein>
<evidence type="ECO:0000313" key="1">
    <source>
        <dbReference type="EMBL" id="CDX24105.1"/>
    </source>
</evidence>
<evidence type="ECO:0000313" key="3">
    <source>
        <dbReference type="EMBL" id="CDX49268.1"/>
    </source>
</evidence>
<evidence type="ECO:0008006" key="7">
    <source>
        <dbReference type="Google" id="ProtNLM"/>
    </source>
</evidence>
<sequence>MPRYLVERTFPEGLNVPMNDAGATAMGGVIARNAEKGVTWVQSFVSPDKSKSFCIYDAPSPEAIRSTAQKNSLPVDKITEVRVLDPYFYR</sequence>
<evidence type="ECO:0000313" key="2">
    <source>
        <dbReference type="EMBL" id="CDX42407.1"/>
    </source>
</evidence>
<gene>
    <name evidence="1" type="ORF">MPL3356_40699</name>
    <name evidence="3" type="ORF">MPL3365_10278</name>
    <name evidence="2" type="ORF">MPLDJ20_50035</name>
</gene>
<dbReference type="Proteomes" id="UP000046122">
    <property type="component" value="Unassembled WGS sequence"/>
</dbReference>
<dbReference type="InterPro" id="IPR042557">
    <property type="entry name" value="SCO4226"/>
</dbReference>
<name>A0A090FTZ8_MESPL</name>
<dbReference type="Proteomes" id="UP000046373">
    <property type="component" value="Unassembled WGS sequence"/>
</dbReference>
<dbReference type="STRING" id="69974.MPLDJ20_50035"/>
<reference evidence="4" key="1">
    <citation type="submission" date="2014-08" db="EMBL/GenBank/DDBJ databases">
        <authorList>
            <person name="Moulin L."/>
        </authorList>
    </citation>
    <scope>NUCLEOTIDE SEQUENCE [LARGE SCALE GENOMIC DNA]</scope>
</reference>
<dbReference type="InterPro" id="IPR025336">
    <property type="entry name" value="SCO4226-like"/>
</dbReference>
<dbReference type="EMBL" id="CCNE01000001">
    <property type="protein sequence ID" value="CDX49268.1"/>
    <property type="molecule type" value="Genomic_DNA"/>
</dbReference>
<evidence type="ECO:0000313" key="6">
    <source>
        <dbReference type="Proteomes" id="UP000046373"/>
    </source>
</evidence>
<reference evidence="5 6" key="2">
    <citation type="submission" date="2014-08" db="EMBL/GenBank/DDBJ databases">
        <authorList>
            <person name="Moulin Lionel"/>
        </authorList>
    </citation>
    <scope>NUCLEOTIDE SEQUENCE [LARGE SCALE GENOMIC DNA]</scope>
</reference>
<dbReference type="Proteomes" id="UP000045285">
    <property type="component" value="Unassembled WGS sequence"/>
</dbReference>
<dbReference type="EMBL" id="CCMZ01000034">
    <property type="protein sequence ID" value="CDX24105.1"/>
    <property type="molecule type" value="Genomic_DNA"/>
</dbReference>
<organism evidence="3 5">
    <name type="scientific">Mesorhizobium plurifarium</name>
    <dbReference type="NCBI Taxonomy" id="69974"/>
    <lineage>
        <taxon>Bacteria</taxon>
        <taxon>Pseudomonadati</taxon>
        <taxon>Pseudomonadota</taxon>
        <taxon>Alphaproteobacteria</taxon>
        <taxon>Hyphomicrobiales</taxon>
        <taxon>Phyllobacteriaceae</taxon>
        <taxon>Mesorhizobium</taxon>
    </lineage>
</organism>
<proteinExistence type="predicted"/>
<dbReference type="Gene3D" id="3.30.70.3090">
    <property type="entry name" value="ORF SCO4226, nickel-binding ferredoxin-like monomer"/>
    <property type="match status" value="1"/>
</dbReference>
<evidence type="ECO:0000313" key="4">
    <source>
        <dbReference type="Proteomes" id="UP000045285"/>
    </source>
</evidence>
<dbReference type="EMBL" id="CCNB01000042">
    <property type="protein sequence ID" value="CDX42407.1"/>
    <property type="molecule type" value="Genomic_DNA"/>
</dbReference>
<dbReference type="Pfam" id="PF14026">
    <property type="entry name" value="SCO4226-like"/>
    <property type="match status" value="1"/>
</dbReference>
<accession>A0A090FTZ8</accession>
<keyword evidence="4" id="KW-1185">Reference proteome</keyword>